<dbReference type="InterPro" id="IPR001753">
    <property type="entry name" value="Enoyl-CoA_hydra/iso"/>
</dbReference>
<dbReference type="Proteomes" id="UP000295351">
    <property type="component" value="Unassembled WGS sequence"/>
</dbReference>
<keyword evidence="3" id="KW-1185">Reference proteome</keyword>
<protein>
    <submittedName>
        <fullName evidence="2">Enoyl-CoA hydratase</fullName>
    </submittedName>
</protein>
<dbReference type="EMBL" id="SLVX01000028">
    <property type="protein sequence ID" value="TCN35417.1"/>
    <property type="molecule type" value="Genomic_DNA"/>
</dbReference>
<dbReference type="Pfam" id="PF00378">
    <property type="entry name" value="ECH_1"/>
    <property type="match status" value="1"/>
</dbReference>
<gene>
    <name evidence="2" type="ORF">EV665_12827</name>
</gene>
<dbReference type="InterPro" id="IPR014748">
    <property type="entry name" value="Enoyl-CoA_hydra_C"/>
</dbReference>
<evidence type="ECO:0000313" key="2">
    <source>
        <dbReference type="EMBL" id="TCN35417.1"/>
    </source>
</evidence>
<name>A0A4R2C4Q8_SHIGR</name>
<comment type="similarity">
    <text evidence="1">Belongs to the enoyl-CoA hydratase/isomerase family.</text>
</comment>
<dbReference type="PANTHER" id="PTHR43459:SF1">
    <property type="entry name" value="EG:BACN32G11.4 PROTEIN"/>
    <property type="match status" value="1"/>
</dbReference>
<accession>A0A4R2C4Q8</accession>
<dbReference type="CDD" id="cd06558">
    <property type="entry name" value="crotonase-like"/>
    <property type="match status" value="1"/>
</dbReference>
<dbReference type="SUPFAM" id="SSF52096">
    <property type="entry name" value="ClpP/crotonase"/>
    <property type="match status" value="1"/>
</dbReference>
<dbReference type="Gene3D" id="3.90.226.10">
    <property type="entry name" value="2-enoyl-CoA Hydratase, Chain A, domain 1"/>
    <property type="match status" value="1"/>
</dbReference>
<dbReference type="GO" id="GO:0003824">
    <property type="term" value="F:catalytic activity"/>
    <property type="evidence" value="ECO:0007669"/>
    <property type="project" value="UniProtKB-ARBA"/>
</dbReference>
<dbReference type="PANTHER" id="PTHR43459">
    <property type="entry name" value="ENOYL-COA HYDRATASE"/>
    <property type="match status" value="1"/>
</dbReference>
<comment type="caution">
    <text evidence="2">The sequence shown here is derived from an EMBL/GenBank/DDBJ whole genome shotgun (WGS) entry which is preliminary data.</text>
</comment>
<proteinExistence type="inferred from homology"/>
<evidence type="ECO:0000313" key="3">
    <source>
        <dbReference type="Proteomes" id="UP000295351"/>
    </source>
</evidence>
<dbReference type="RefSeq" id="WP_162853180.1">
    <property type="nucleotide sequence ID" value="NZ_BAABEI010000001.1"/>
</dbReference>
<organism evidence="2 3">
    <name type="scientific">Shinella granuli</name>
    <dbReference type="NCBI Taxonomy" id="323621"/>
    <lineage>
        <taxon>Bacteria</taxon>
        <taxon>Pseudomonadati</taxon>
        <taxon>Pseudomonadota</taxon>
        <taxon>Alphaproteobacteria</taxon>
        <taxon>Hyphomicrobiales</taxon>
        <taxon>Rhizobiaceae</taxon>
        <taxon>Shinella</taxon>
    </lineage>
</organism>
<reference evidence="2 3" key="1">
    <citation type="submission" date="2019-03" db="EMBL/GenBank/DDBJ databases">
        <title>Genomic Encyclopedia of Type Strains, Phase IV (KMG-IV): sequencing the most valuable type-strain genomes for metagenomic binning, comparative biology and taxonomic classification.</title>
        <authorList>
            <person name="Goeker M."/>
        </authorList>
    </citation>
    <scope>NUCLEOTIDE SEQUENCE [LARGE SCALE GENOMIC DNA]</scope>
    <source>
        <strain evidence="2 3">DSM 18401</strain>
    </source>
</reference>
<sequence length="265" mass="28362">MNVVAPSSVEVLLSSKGDGIVEVRLNRPDKLNALTDDMYAVLTDLFGRLHEDASVRAVILTGEGRGFCSGSDIGGMLKTSGPASRFRLQRRHAAIRAIYGCEKPVIAAVRGPVAGIGFSVAMACDFIVASNTAYFQQAFRNIALIPDGGSIFFLGQRLGIGRAKDLVMSARKLTAAEANDWGLVSRLVADSDLERTSLELAEDLARAPTYMLGLSKKMFAAACAPSLETVLEIESYAASVARSSADHKEGVTAFREKRKPNFTGE</sequence>
<evidence type="ECO:0000256" key="1">
    <source>
        <dbReference type="ARBA" id="ARBA00005254"/>
    </source>
</evidence>
<dbReference type="AlphaFoldDB" id="A0A4R2C4Q8"/>
<dbReference type="Gene3D" id="1.10.12.10">
    <property type="entry name" value="Lyase 2-enoyl-coa Hydratase, Chain A, domain 2"/>
    <property type="match status" value="1"/>
</dbReference>
<dbReference type="InterPro" id="IPR029045">
    <property type="entry name" value="ClpP/crotonase-like_dom_sf"/>
</dbReference>